<evidence type="ECO:0000256" key="3">
    <source>
        <dbReference type="ARBA" id="ARBA00012535"/>
    </source>
</evidence>
<organism evidence="8 9">
    <name type="scientific">Algoriphagus taiwanensis</name>
    <dbReference type="NCBI Taxonomy" id="1445656"/>
    <lineage>
        <taxon>Bacteria</taxon>
        <taxon>Pseudomonadati</taxon>
        <taxon>Bacteroidota</taxon>
        <taxon>Cytophagia</taxon>
        <taxon>Cytophagales</taxon>
        <taxon>Cyclobacteriaceae</taxon>
        <taxon>Algoriphagus</taxon>
    </lineage>
</organism>
<dbReference type="InterPro" id="IPR036188">
    <property type="entry name" value="FAD/NAD-bd_sf"/>
</dbReference>
<keyword evidence="9" id="KW-1185">Reference proteome</keyword>
<dbReference type="Proteomes" id="UP001307705">
    <property type="component" value="Unassembled WGS sequence"/>
</dbReference>
<protein>
    <recommendedName>
        <fullName evidence="4">Tryptophan 2-monooxygenase</fullName>
        <ecNumber evidence="3">1.13.12.3</ecNumber>
    </recommendedName>
</protein>
<dbReference type="EMBL" id="BTPE01000007">
    <property type="protein sequence ID" value="GMQ34095.1"/>
    <property type="molecule type" value="Genomic_DNA"/>
</dbReference>
<evidence type="ECO:0000313" key="9">
    <source>
        <dbReference type="Proteomes" id="UP001307705"/>
    </source>
</evidence>
<evidence type="ECO:0000256" key="5">
    <source>
        <dbReference type="ARBA" id="ARBA00023070"/>
    </source>
</evidence>
<dbReference type="Gene3D" id="3.90.660.10">
    <property type="match status" value="2"/>
</dbReference>
<evidence type="ECO:0000313" key="8">
    <source>
        <dbReference type="EMBL" id="GMQ34095.1"/>
    </source>
</evidence>
<dbReference type="RefSeq" id="WP_338228927.1">
    <property type="nucleotide sequence ID" value="NZ_BTPE01000007.1"/>
</dbReference>
<comment type="caution">
    <text evidence="8">The sequence shown here is derived from an EMBL/GenBank/DDBJ whole genome shotgun (WGS) entry which is preliminary data.</text>
</comment>
<reference evidence="8 9" key="1">
    <citation type="submission" date="2023-08" db="EMBL/GenBank/DDBJ databases">
        <title>Draft genome sequence of Algoriphagus taiwanensis.</title>
        <authorList>
            <person name="Takatani N."/>
            <person name="Hosokawa M."/>
            <person name="Sawabe T."/>
        </authorList>
    </citation>
    <scope>NUCLEOTIDE SEQUENCE [LARGE SCALE GENOMIC DNA]</scope>
    <source>
        <strain evidence="8 9">JCM 19755</strain>
    </source>
</reference>
<dbReference type="SUPFAM" id="SSF51905">
    <property type="entry name" value="FAD/NAD(P)-binding domain"/>
    <property type="match status" value="1"/>
</dbReference>
<dbReference type="PANTHER" id="PTHR10742">
    <property type="entry name" value="FLAVIN MONOAMINE OXIDASE"/>
    <property type="match status" value="1"/>
</dbReference>
<dbReference type="PRINTS" id="PR00469">
    <property type="entry name" value="PNDRDTASEII"/>
</dbReference>
<dbReference type="Pfam" id="PF13450">
    <property type="entry name" value="NAD_binding_8"/>
    <property type="match status" value="1"/>
</dbReference>
<evidence type="ECO:0000256" key="1">
    <source>
        <dbReference type="ARBA" id="ARBA00004814"/>
    </source>
</evidence>
<evidence type="ECO:0000256" key="4">
    <source>
        <dbReference type="ARBA" id="ARBA00017871"/>
    </source>
</evidence>
<dbReference type="Pfam" id="PF01593">
    <property type="entry name" value="Amino_oxidase"/>
    <property type="match status" value="1"/>
</dbReference>
<gene>
    <name evidence="8" type="ORF">Ataiwa_23670</name>
</gene>
<name>A0ABQ6Q387_9BACT</name>
<comment type="pathway">
    <text evidence="1">Plant hormone metabolism; auxin biosynthesis.</text>
</comment>
<sequence>MTRKEFVRICGFLGLSLPFQPIISSKERDQNVLIIGAGAAGITAGYLLGQQGISYQILEASMNYGGRMKTNRDFTDFPIPLGAEWIHVSDKELEKIINNPNRTISTQLKKYPRKEQVGYYESGEMTYRTIPAVFGPFYKEQKFVNSTWLTFFEDHLLPEVREKIKYGHQILEVDYSGKKVKLRDQNGTVFNADRVILTIPLKQLQKGMVTFSPSLPDYKTQAIQRAEIWGGIKIFIKFSEKFYPAFTLFPDSDASNGQRLYYDAAFGQNSNSAILGLFAVGEQAKPYQYQVNSEQISYVLDELDQVFNGKASENYEKHIVQNWDREPFIEAAYLSDYESNGLTRELSHPLEDKIFFAGTAYTRENDWGSVHNATRSAHGAVNELLKAISAKP</sequence>
<evidence type="ECO:0000256" key="2">
    <source>
        <dbReference type="ARBA" id="ARBA00005833"/>
    </source>
</evidence>
<dbReference type="EC" id="1.13.12.3" evidence="3"/>
<comment type="similarity">
    <text evidence="2">Belongs to the tryptophan 2-monooxygenase family.</text>
</comment>
<proteinExistence type="inferred from homology"/>
<comment type="catalytic activity">
    <reaction evidence="6">
        <text>L-tryptophan + O2 = indole-3-acetamide + CO2 + H2O</text>
        <dbReference type="Rhea" id="RHEA:16165"/>
        <dbReference type="ChEBI" id="CHEBI:15377"/>
        <dbReference type="ChEBI" id="CHEBI:15379"/>
        <dbReference type="ChEBI" id="CHEBI:16031"/>
        <dbReference type="ChEBI" id="CHEBI:16526"/>
        <dbReference type="ChEBI" id="CHEBI:57912"/>
        <dbReference type="EC" id="1.13.12.3"/>
    </reaction>
</comment>
<accession>A0ABQ6Q387</accession>
<keyword evidence="5" id="KW-0073">Auxin biosynthesis</keyword>
<evidence type="ECO:0000259" key="7">
    <source>
        <dbReference type="Pfam" id="PF01593"/>
    </source>
</evidence>
<dbReference type="InterPro" id="IPR002937">
    <property type="entry name" value="Amino_oxidase"/>
</dbReference>
<dbReference type="SUPFAM" id="SSF54373">
    <property type="entry name" value="FAD-linked reductases, C-terminal domain"/>
    <property type="match status" value="1"/>
</dbReference>
<evidence type="ECO:0000256" key="6">
    <source>
        <dbReference type="ARBA" id="ARBA00047321"/>
    </source>
</evidence>
<dbReference type="PANTHER" id="PTHR10742:SF410">
    <property type="entry name" value="LYSINE-SPECIFIC HISTONE DEMETHYLASE 2"/>
    <property type="match status" value="1"/>
</dbReference>
<feature type="domain" description="Amine oxidase" evidence="7">
    <location>
        <begin position="159"/>
        <end position="385"/>
    </location>
</feature>
<dbReference type="InterPro" id="IPR050281">
    <property type="entry name" value="Flavin_monoamine_oxidase"/>
</dbReference>
<dbReference type="Gene3D" id="3.50.50.60">
    <property type="entry name" value="FAD/NAD(P)-binding domain"/>
    <property type="match status" value="2"/>
</dbReference>